<dbReference type="RefSeq" id="WP_150068634.1">
    <property type="nucleotide sequence ID" value="NZ_VWPH01000010.1"/>
</dbReference>
<dbReference type="PROSITE" id="PS51318">
    <property type="entry name" value="TAT"/>
    <property type="match status" value="1"/>
</dbReference>
<dbReference type="InterPro" id="IPR006311">
    <property type="entry name" value="TAT_signal"/>
</dbReference>
<sequence length="102" mass="10792">MRNEKTKRRCLRAAATLAVTGAMCGIGVGTASAHESAPEPATGGVLGAVQTSAGVLVHHLEEYHLSRPTWEVESLLTSPQENIRIHKAMLDDAIDPVLGLLP</sequence>
<proteinExistence type="predicted"/>
<feature type="signal peptide" evidence="1">
    <location>
        <begin position="1"/>
        <end position="33"/>
    </location>
</feature>
<name>A0A5M7BVX9_SACHI</name>
<feature type="chain" id="PRO_5024275660" description="DUF305 domain-containing protein" evidence="1">
    <location>
        <begin position="34"/>
        <end position="102"/>
    </location>
</feature>
<protein>
    <recommendedName>
        <fullName evidence="4">DUF305 domain-containing protein</fullName>
    </recommendedName>
</protein>
<comment type="caution">
    <text evidence="2">The sequence shown here is derived from an EMBL/GenBank/DDBJ whole genome shotgun (WGS) entry which is preliminary data.</text>
</comment>
<dbReference type="OrthoDB" id="4251675at2"/>
<reference evidence="2 3" key="1">
    <citation type="submission" date="2019-09" db="EMBL/GenBank/DDBJ databases">
        <title>Draft genome sequence of the thermophilic Saccharopolyspora hirsuta VKM Ac-666T.</title>
        <authorList>
            <person name="Lobastova T.G."/>
            <person name="Fokina V."/>
            <person name="Bragin E.Y."/>
            <person name="Shtratnikova V.Y."/>
            <person name="Starodumova I.P."/>
            <person name="Tarlachkov S.V."/>
            <person name="Donova M.V."/>
        </authorList>
    </citation>
    <scope>NUCLEOTIDE SEQUENCE [LARGE SCALE GENOMIC DNA]</scope>
    <source>
        <strain evidence="2 3">VKM Ac-666</strain>
    </source>
</reference>
<gene>
    <name evidence="2" type="ORF">F1721_21950</name>
</gene>
<evidence type="ECO:0000256" key="1">
    <source>
        <dbReference type="SAM" id="SignalP"/>
    </source>
</evidence>
<dbReference type="EMBL" id="VWPH01000010">
    <property type="protein sequence ID" value="KAA5830535.1"/>
    <property type="molecule type" value="Genomic_DNA"/>
</dbReference>
<evidence type="ECO:0008006" key="4">
    <source>
        <dbReference type="Google" id="ProtNLM"/>
    </source>
</evidence>
<accession>A0A5M7BVX9</accession>
<evidence type="ECO:0000313" key="2">
    <source>
        <dbReference type="EMBL" id="KAA5830535.1"/>
    </source>
</evidence>
<organism evidence="2 3">
    <name type="scientific">Saccharopolyspora hirsuta</name>
    <dbReference type="NCBI Taxonomy" id="1837"/>
    <lineage>
        <taxon>Bacteria</taxon>
        <taxon>Bacillati</taxon>
        <taxon>Actinomycetota</taxon>
        <taxon>Actinomycetes</taxon>
        <taxon>Pseudonocardiales</taxon>
        <taxon>Pseudonocardiaceae</taxon>
        <taxon>Saccharopolyspora</taxon>
    </lineage>
</organism>
<dbReference type="Proteomes" id="UP000323946">
    <property type="component" value="Unassembled WGS sequence"/>
</dbReference>
<evidence type="ECO:0000313" key="3">
    <source>
        <dbReference type="Proteomes" id="UP000323946"/>
    </source>
</evidence>
<dbReference type="AlphaFoldDB" id="A0A5M7BVX9"/>
<keyword evidence="1" id="KW-0732">Signal</keyword>
<keyword evidence="3" id="KW-1185">Reference proteome</keyword>